<keyword evidence="1" id="KW-0472">Membrane</keyword>
<accession>A0A0F9NK28</accession>
<evidence type="ECO:0000313" key="2">
    <source>
        <dbReference type="EMBL" id="KKN19915.1"/>
    </source>
</evidence>
<organism evidence="2">
    <name type="scientific">marine sediment metagenome</name>
    <dbReference type="NCBI Taxonomy" id="412755"/>
    <lineage>
        <taxon>unclassified sequences</taxon>
        <taxon>metagenomes</taxon>
        <taxon>ecological metagenomes</taxon>
    </lineage>
</organism>
<evidence type="ECO:0000256" key="1">
    <source>
        <dbReference type="SAM" id="Phobius"/>
    </source>
</evidence>
<gene>
    <name evidence="2" type="ORF">LCGC14_0940870</name>
</gene>
<dbReference type="EMBL" id="LAZR01003290">
    <property type="protein sequence ID" value="KKN19915.1"/>
    <property type="molecule type" value="Genomic_DNA"/>
</dbReference>
<feature type="transmembrane region" description="Helical" evidence="1">
    <location>
        <begin position="129"/>
        <end position="154"/>
    </location>
</feature>
<reference evidence="2" key="1">
    <citation type="journal article" date="2015" name="Nature">
        <title>Complex archaea that bridge the gap between prokaryotes and eukaryotes.</title>
        <authorList>
            <person name="Spang A."/>
            <person name="Saw J.H."/>
            <person name="Jorgensen S.L."/>
            <person name="Zaremba-Niedzwiedzka K."/>
            <person name="Martijn J."/>
            <person name="Lind A.E."/>
            <person name="van Eijk R."/>
            <person name="Schleper C."/>
            <person name="Guy L."/>
            <person name="Ettema T.J."/>
        </authorList>
    </citation>
    <scope>NUCLEOTIDE SEQUENCE</scope>
</reference>
<keyword evidence="1" id="KW-0812">Transmembrane</keyword>
<name>A0A0F9NK28_9ZZZZ</name>
<dbReference type="AlphaFoldDB" id="A0A0F9NK28"/>
<protein>
    <submittedName>
        <fullName evidence="2">Uncharacterized protein</fullName>
    </submittedName>
</protein>
<keyword evidence="1" id="KW-1133">Transmembrane helix</keyword>
<comment type="caution">
    <text evidence="2">The sequence shown here is derived from an EMBL/GenBank/DDBJ whole genome shotgun (WGS) entry which is preliminary data.</text>
</comment>
<feature type="transmembrane region" description="Helical" evidence="1">
    <location>
        <begin position="78"/>
        <end position="99"/>
    </location>
</feature>
<feature type="transmembrane region" description="Helical" evidence="1">
    <location>
        <begin position="38"/>
        <end position="58"/>
    </location>
</feature>
<feature type="transmembrane region" description="Helical" evidence="1">
    <location>
        <begin position="160"/>
        <end position="185"/>
    </location>
</feature>
<sequence length="197" mass="22757">MNRLNSEAKSIEEDKHSQKDFDELHNYLKSVLSINKSLSSVFMGITLTAFVFLVSLGFPDILDLELIIGGISIKSVQFSLILLVLSFFFFLSSTLLYHISELKIYSFYLYWDSKLTLSERYKKSEKVYIRYYSCGNFFLFFAVNVLIIAVIFIFLTFSVWGIMIFIVTIITLGIAVAPTLLYFGINKVIKKRKKVKK</sequence>
<proteinExistence type="predicted"/>